<dbReference type="Gene3D" id="3.40.1350.10">
    <property type="match status" value="1"/>
</dbReference>
<evidence type="ECO:0000313" key="2">
    <source>
        <dbReference type="Proteomes" id="UP000662185"/>
    </source>
</evidence>
<protein>
    <submittedName>
        <fullName evidence="1">Uncharacterized protein</fullName>
    </submittedName>
</protein>
<dbReference type="Pfam" id="PF08814">
    <property type="entry name" value="XisH"/>
    <property type="match status" value="1"/>
</dbReference>
<dbReference type="RefSeq" id="WP_190563582.1">
    <property type="nucleotide sequence ID" value="NZ_JACJQU010000016.1"/>
</dbReference>
<evidence type="ECO:0000313" key="1">
    <source>
        <dbReference type="EMBL" id="MBD2295839.1"/>
    </source>
</evidence>
<accession>A0A926WJP4</accession>
<dbReference type="EMBL" id="JACJQU010000016">
    <property type="protein sequence ID" value="MBD2295839.1"/>
    <property type="molecule type" value="Genomic_DNA"/>
</dbReference>
<reference evidence="2" key="1">
    <citation type="journal article" date="2020" name="ISME J.">
        <title>Comparative genomics reveals insights into cyanobacterial evolution and habitat adaptation.</title>
        <authorList>
            <person name="Chen M.Y."/>
            <person name="Teng W.K."/>
            <person name="Zhao L."/>
            <person name="Hu C.X."/>
            <person name="Zhou Y.K."/>
            <person name="Han B.P."/>
            <person name="Song L.R."/>
            <person name="Shu W.S."/>
        </authorList>
    </citation>
    <scope>NUCLEOTIDE SEQUENCE [LARGE SCALE GENOMIC DNA]</scope>
    <source>
        <strain evidence="2">FACHB-251</strain>
    </source>
</reference>
<dbReference type="Proteomes" id="UP000662185">
    <property type="component" value="Unassembled WGS sequence"/>
</dbReference>
<keyword evidence="2" id="KW-1185">Reference proteome</keyword>
<dbReference type="AlphaFoldDB" id="A0A926WJP4"/>
<sequence>MLHDKGWFYQSFFRRRFTRSVIARNQINLLIYEPKQEKIVQWQ</sequence>
<dbReference type="SUPFAM" id="SSF52980">
    <property type="entry name" value="Restriction endonuclease-like"/>
    <property type="match status" value="1"/>
</dbReference>
<organism evidence="1 2">
    <name type="scientific">Anabaena sphaerica FACHB-251</name>
    <dbReference type="NCBI Taxonomy" id="2692883"/>
    <lineage>
        <taxon>Bacteria</taxon>
        <taxon>Bacillati</taxon>
        <taxon>Cyanobacteriota</taxon>
        <taxon>Cyanophyceae</taxon>
        <taxon>Nostocales</taxon>
        <taxon>Nostocaceae</taxon>
        <taxon>Anabaena</taxon>
    </lineage>
</organism>
<comment type="caution">
    <text evidence="1">The sequence shown here is derived from an EMBL/GenBank/DDBJ whole genome shotgun (WGS) entry which is preliminary data.</text>
</comment>
<gene>
    <name evidence="1" type="ORF">H6G06_20775</name>
</gene>
<dbReference type="GO" id="GO:0003676">
    <property type="term" value="F:nucleic acid binding"/>
    <property type="evidence" value="ECO:0007669"/>
    <property type="project" value="InterPro"/>
</dbReference>
<dbReference type="InterPro" id="IPR014919">
    <property type="entry name" value="XisH"/>
</dbReference>
<dbReference type="InterPro" id="IPR011856">
    <property type="entry name" value="tRNA_endonuc-like_dom_sf"/>
</dbReference>
<dbReference type="InterPro" id="IPR011335">
    <property type="entry name" value="Restrct_endonuc-II-like"/>
</dbReference>
<name>A0A926WJP4_9NOST</name>
<proteinExistence type="predicted"/>